<protein>
    <submittedName>
        <fullName evidence="1">Uncharacterized protein</fullName>
    </submittedName>
</protein>
<keyword evidence="2" id="KW-1185">Reference proteome</keyword>
<dbReference type="KEGG" id="mcui:G8O30_05495"/>
<reference evidence="1 2" key="1">
    <citation type="submission" date="2019-07" db="EMBL/GenBank/DDBJ databases">
        <title>Genome sequence of 2 isolates from Red Sea Mangroves.</title>
        <authorList>
            <person name="Sefrji F."/>
            <person name="Michoud G."/>
            <person name="Merlino G."/>
            <person name="Daffonchio D."/>
        </authorList>
    </citation>
    <scope>NUCLEOTIDE SEQUENCE [LARGE SCALE GENOMIC DNA]</scope>
    <source>
        <strain evidence="1 2">R1DC41</strain>
    </source>
</reference>
<dbReference type="Proteomes" id="UP000593626">
    <property type="component" value="Chromosome"/>
</dbReference>
<evidence type="ECO:0000313" key="1">
    <source>
        <dbReference type="EMBL" id="QPC46455.1"/>
    </source>
</evidence>
<dbReference type="RefSeq" id="WP_239673977.1">
    <property type="nucleotide sequence ID" value="NZ_CP049742.1"/>
</dbReference>
<accession>A0A7S8CAL6</accession>
<name>A0A7S8CAL6_9BACI</name>
<proteinExistence type="predicted"/>
<dbReference type="EMBL" id="CP049742">
    <property type="protein sequence ID" value="QPC46455.1"/>
    <property type="molecule type" value="Genomic_DNA"/>
</dbReference>
<organism evidence="1 2">
    <name type="scientific">Mangrovibacillus cuniculi</name>
    <dbReference type="NCBI Taxonomy" id="2593652"/>
    <lineage>
        <taxon>Bacteria</taxon>
        <taxon>Bacillati</taxon>
        <taxon>Bacillota</taxon>
        <taxon>Bacilli</taxon>
        <taxon>Bacillales</taxon>
        <taxon>Bacillaceae</taxon>
        <taxon>Mangrovibacillus</taxon>
    </lineage>
</organism>
<sequence>MSGSITSYTWCNVHPTLEPNLGPLKRRLRRELYKWRQASLQAAEYKCMFTGDTENLEVHHLYPFSMVVREAVMELIDEGELDEEWVLHTHEFVGFYPKYDVIRDRFFLIHNQHGLGAVLTRRFHEAFHRQYQQLEMSPQLFYQFYLKMK</sequence>
<evidence type="ECO:0000313" key="2">
    <source>
        <dbReference type="Proteomes" id="UP000593626"/>
    </source>
</evidence>
<dbReference type="AlphaFoldDB" id="A0A7S8CAL6"/>
<gene>
    <name evidence="1" type="ORF">G8O30_05495</name>
</gene>